<protein>
    <recommendedName>
        <fullName evidence="2">Activator of Hsp90 ATPase homologue 1/2-like C-terminal domain-containing protein</fullName>
    </recommendedName>
</protein>
<dbReference type="InterPro" id="IPR013538">
    <property type="entry name" value="ASHA1/2-like_C"/>
</dbReference>
<evidence type="ECO:0000313" key="3">
    <source>
        <dbReference type="EMBL" id="OUC92169.1"/>
    </source>
</evidence>
<dbReference type="EMBL" id="NGFP01000185">
    <property type="protein sequence ID" value="OUC92169.1"/>
    <property type="molecule type" value="Genomic_DNA"/>
</dbReference>
<comment type="caution">
    <text evidence="3">The sequence shown here is derived from an EMBL/GenBank/DDBJ whole genome shotgun (WGS) entry which is preliminary data.</text>
</comment>
<evidence type="ECO:0000313" key="4">
    <source>
        <dbReference type="Proteomes" id="UP000194761"/>
    </source>
</evidence>
<dbReference type="RefSeq" id="WP_086577067.1">
    <property type="nucleotide sequence ID" value="NZ_NGFP01000185.1"/>
</dbReference>
<dbReference type="Gene3D" id="3.30.530.20">
    <property type="match status" value="1"/>
</dbReference>
<evidence type="ECO:0000259" key="2">
    <source>
        <dbReference type="Pfam" id="PF08327"/>
    </source>
</evidence>
<keyword evidence="4" id="KW-1185">Reference proteome</keyword>
<dbReference type="SUPFAM" id="SSF55961">
    <property type="entry name" value="Bet v1-like"/>
    <property type="match status" value="1"/>
</dbReference>
<dbReference type="AlphaFoldDB" id="A0A2C9ZLF9"/>
<gene>
    <name evidence="3" type="ORF">CA984_31140</name>
</gene>
<sequence length="94" mass="10035">MIDIADQINTAQRAMGNQAVAAGEGRSVLPRRVYDAPIEDVWSACTDPERLGRWLGPVEGMPTGVEVRPAPGDDIAAAIAFAVRHLAHETSGDR</sequence>
<accession>A0A2C9ZLF9</accession>
<dbReference type="Pfam" id="PF08327">
    <property type="entry name" value="AHSA1"/>
    <property type="match status" value="1"/>
</dbReference>
<dbReference type="InterPro" id="IPR023393">
    <property type="entry name" value="START-like_dom_sf"/>
</dbReference>
<name>A0A2C9ZLF9_9ACTN</name>
<organism evidence="3 4">
    <name type="scientific">Streptosporangium minutum</name>
    <dbReference type="NCBI Taxonomy" id="569862"/>
    <lineage>
        <taxon>Bacteria</taxon>
        <taxon>Bacillati</taxon>
        <taxon>Actinomycetota</taxon>
        <taxon>Actinomycetes</taxon>
        <taxon>Streptosporangiales</taxon>
        <taxon>Streptosporangiaceae</taxon>
        <taxon>Streptosporangium</taxon>
    </lineage>
</organism>
<evidence type="ECO:0000256" key="1">
    <source>
        <dbReference type="ARBA" id="ARBA00006817"/>
    </source>
</evidence>
<comment type="similarity">
    <text evidence="1">Belongs to the AHA1 family.</text>
</comment>
<feature type="domain" description="Activator of Hsp90 ATPase homologue 1/2-like C-terminal" evidence="2">
    <location>
        <begin position="35"/>
        <end position="75"/>
    </location>
</feature>
<proteinExistence type="inferred from homology"/>
<dbReference type="Proteomes" id="UP000194761">
    <property type="component" value="Unassembled WGS sequence"/>
</dbReference>
<reference evidence="3 4" key="1">
    <citation type="submission" date="2017-05" db="EMBL/GenBank/DDBJ databases">
        <title>Biotechnological potential of actinobacteria isolated from South African environments.</title>
        <authorList>
            <person name="Le Roes-Hill M."/>
            <person name="Prins A."/>
            <person name="Durrell K.A."/>
        </authorList>
    </citation>
    <scope>NUCLEOTIDE SEQUENCE [LARGE SCALE GENOMIC DNA]</scope>
    <source>
        <strain evidence="3">M26</strain>
    </source>
</reference>